<comment type="caution">
    <text evidence="4">The sequence shown here is derived from an EMBL/GenBank/DDBJ whole genome shotgun (WGS) entry which is preliminary data.</text>
</comment>
<dbReference type="RefSeq" id="WP_117719160.1">
    <property type="nucleotide sequence ID" value="NZ_QSTP01000016.1"/>
</dbReference>
<evidence type="ECO:0000313" key="4">
    <source>
        <dbReference type="EMBL" id="RGM69251.1"/>
    </source>
</evidence>
<dbReference type="Gene3D" id="2.30.39.10">
    <property type="entry name" value="Alpha-1-antitrypsin, domain 1"/>
    <property type="match status" value="1"/>
</dbReference>
<evidence type="ECO:0000259" key="3">
    <source>
        <dbReference type="SMART" id="SM00093"/>
    </source>
</evidence>
<dbReference type="InterPro" id="IPR042178">
    <property type="entry name" value="Serpin_sf_1"/>
</dbReference>
<dbReference type="InterPro" id="IPR000215">
    <property type="entry name" value="Serpin_fam"/>
</dbReference>
<dbReference type="GO" id="GO:0005615">
    <property type="term" value="C:extracellular space"/>
    <property type="evidence" value="ECO:0007669"/>
    <property type="project" value="InterPro"/>
</dbReference>
<dbReference type="GO" id="GO:0004867">
    <property type="term" value="F:serine-type endopeptidase inhibitor activity"/>
    <property type="evidence" value="ECO:0007669"/>
    <property type="project" value="InterPro"/>
</dbReference>
<dbReference type="SUPFAM" id="SSF56574">
    <property type="entry name" value="Serpins"/>
    <property type="match status" value="1"/>
</dbReference>
<dbReference type="Proteomes" id="UP000260758">
    <property type="component" value="Unassembled WGS sequence"/>
</dbReference>
<proteinExistence type="inferred from homology"/>
<dbReference type="InterPro" id="IPR023796">
    <property type="entry name" value="Serpin_dom"/>
</dbReference>
<name>A0A3E4Y660_9FIRM</name>
<gene>
    <name evidence="4" type="ORF">DXB99_13180</name>
</gene>
<reference evidence="4 5" key="1">
    <citation type="submission" date="2018-08" db="EMBL/GenBank/DDBJ databases">
        <title>A genome reference for cultivated species of the human gut microbiota.</title>
        <authorList>
            <person name="Zou Y."/>
            <person name="Xue W."/>
            <person name="Luo G."/>
        </authorList>
    </citation>
    <scope>NUCLEOTIDE SEQUENCE [LARGE SCALE GENOMIC DNA]</scope>
    <source>
        <strain evidence="4 5">OM07-13</strain>
    </source>
</reference>
<feature type="signal peptide" evidence="2">
    <location>
        <begin position="1"/>
        <end position="19"/>
    </location>
</feature>
<feature type="chain" id="PRO_5038785621" evidence="2">
    <location>
        <begin position="20"/>
        <end position="451"/>
    </location>
</feature>
<keyword evidence="2" id="KW-0732">Signal</keyword>
<dbReference type="EMBL" id="QSTP01000016">
    <property type="protein sequence ID" value="RGM69251.1"/>
    <property type="molecule type" value="Genomic_DNA"/>
</dbReference>
<dbReference type="InterPro" id="IPR036186">
    <property type="entry name" value="Serpin_sf"/>
</dbReference>
<dbReference type="InterPro" id="IPR023795">
    <property type="entry name" value="Serpin_CS"/>
</dbReference>
<dbReference type="InterPro" id="IPR042185">
    <property type="entry name" value="Serpin_sf_2"/>
</dbReference>
<dbReference type="Gene3D" id="3.30.497.10">
    <property type="entry name" value="Antithrombin, subunit I, domain 2"/>
    <property type="match status" value="1"/>
</dbReference>
<dbReference type="PANTHER" id="PTHR11461:SF211">
    <property type="entry name" value="GH10112P-RELATED"/>
    <property type="match status" value="1"/>
</dbReference>
<accession>A0A3E4Y660</accession>
<dbReference type="Pfam" id="PF00079">
    <property type="entry name" value="Serpin"/>
    <property type="match status" value="1"/>
</dbReference>
<dbReference type="PANTHER" id="PTHR11461">
    <property type="entry name" value="SERINE PROTEASE INHIBITOR, SERPIN"/>
    <property type="match status" value="1"/>
</dbReference>
<organism evidence="4 5">
    <name type="scientific">Agathobacter rectalis</name>
    <dbReference type="NCBI Taxonomy" id="39491"/>
    <lineage>
        <taxon>Bacteria</taxon>
        <taxon>Bacillati</taxon>
        <taxon>Bacillota</taxon>
        <taxon>Clostridia</taxon>
        <taxon>Lachnospirales</taxon>
        <taxon>Lachnospiraceae</taxon>
        <taxon>Agathobacter</taxon>
    </lineage>
</organism>
<dbReference type="AlphaFoldDB" id="A0A3E4Y660"/>
<dbReference type="PROSITE" id="PS51257">
    <property type="entry name" value="PROKAR_LIPOPROTEIN"/>
    <property type="match status" value="1"/>
</dbReference>
<dbReference type="PROSITE" id="PS00284">
    <property type="entry name" value="SERPIN"/>
    <property type="match status" value="1"/>
</dbReference>
<sequence>MKRMIAILLISINIISLTACTQKAGENEKYQVVAAEYPSMAKYPDESKYTKLNGDFDSDGFDKVYDAWWADRKKQMDQPDGYRDGLDSYLSTLVPLLLSETGGENKACSPINIYMALAMLAEVTDGNSRSQILNLLDCNDINSLHEKASAVWNANYCDDGAVTSILANSLWMNDQIKFKQNTLDSLAKYYYASSFRGEMGSAAYDKALQEWINQQTGGLLEEQASKLSMDPETILALVSTIYFRTKWDGEFSESNTKQDTFHADNGDVTCDFMHQSNTNTYYWSERFSAAAKKLEGSGYMWFIRPDEGITPEELLADEHTMEFLLSSGEKAESKFLMVNLAVPKFDVASDMELKKDLMNLGITDIFDPETADFSPMTDDTAAYLSQAKHAVRVAVDEEGVTAAAYTVMMTAGACAPPEEEVDFILNRPFIFAITGTDGLPLFVGIVHQPQV</sequence>
<evidence type="ECO:0000256" key="1">
    <source>
        <dbReference type="RuleBase" id="RU000411"/>
    </source>
</evidence>
<feature type="domain" description="Serpin" evidence="3">
    <location>
        <begin position="91"/>
        <end position="449"/>
    </location>
</feature>
<evidence type="ECO:0000256" key="2">
    <source>
        <dbReference type="SAM" id="SignalP"/>
    </source>
</evidence>
<dbReference type="SMART" id="SM00093">
    <property type="entry name" value="SERPIN"/>
    <property type="match status" value="1"/>
</dbReference>
<protein>
    <submittedName>
        <fullName evidence="4">Serpin family protein</fullName>
    </submittedName>
</protein>
<evidence type="ECO:0000313" key="5">
    <source>
        <dbReference type="Proteomes" id="UP000260758"/>
    </source>
</evidence>
<comment type="similarity">
    <text evidence="1">Belongs to the serpin family.</text>
</comment>